<dbReference type="Pfam" id="PF26366">
    <property type="entry name" value="DUF8094"/>
    <property type="match status" value="1"/>
</dbReference>
<evidence type="ECO:0000313" key="4">
    <source>
        <dbReference type="EMBL" id="GGD40439.1"/>
    </source>
</evidence>
<dbReference type="EMBL" id="BMHO01000001">
    <property type="protein sequence ID" value="GGD40439.1"/>
    <property type="molecule type" value="Genomic_DNA"/>
</dbReference>
<feature type="transmembrane region" description="Helical" evidence="2">
    <location>
        <begin position="246"/>
        <end position="267"/>
    </location>
</feature>
<dbReference type="InterPro" id="IPR058407">
    <property type="entry name" value="DUF8094"/>
</dbReference>
<evidence type="ECO:0000259" key="3">
    <source>
        <dbReference type="Pfam" id="PF26366"/>
    </source>
</evidence>
<feature type="transmembrane region" description="Helical" evidence="2">
    <location>
        <begin position="187"/>
        <end position="211"/>
    </location>
</feature>
<organism evidence="4 5">
    <name type="scientific">Microbacterium faecale</name>
    <dbReference type="NCBI Taxonomy" id="1804630"/>
    <lineage>
        <taxon>Bacteria</taxon>
        <taxon>Bacillati</taxon>
        <taxon>Actinomycetota</taxon>
        <taxon>Actinomycetes</taxon>
        <taxon>Micrococcales</taxon>
        <taxon>Microbacteriaceae</taxon>
        <taxon>Microbacterium</taxon>
    </lineage>
</organism>
<keyword evidence="2" id="KW-1133">Transmembrane helix</keyword>
<accession>A0A916YD13</accession>
<evidence type="ECO:0000313" key="5">
    <source>
        <dbReference type="Proteomes" id="UP000633205"/>
    </source>
</evidence>
<protein>
    <recommendedName>
        <fullName evidence="3">DUF8094 domain-containing protein</fullName>
    </recommendedName>
</protein>
<dbReference type="AlphaFoldDB" id="A0A916YD13"/>
<evidence type="ECO:0000256" key="1">
    <source>
        <dbReference type="SAM" id="MobiDB-lite"/>
    </source>
</evidence>
<gene>
    <name evidence="4" type="ORF">GCM10010915_21590</name>
</gene>
<comment type="caution">
    <text evidence="4">The sequence shown here is derived from an EMBL/GenBank/DDBJ whole genome shotgun (WGS) entry which is preliminary data.</text>
</comment>
<dbReference type="RefSeq" id="WP_188712235.1">
    <property type="nucleotide sequence ID" value="NZ_BMHO01000001.1"/>
</dbReference>
<proteinExistence type="predicted"/>
<name>A0A916YD13_9MICO</name>
<dbReference type="Proteomes" id="UP000633205">
    <property type="component" value="Unassembled WGS sequence"/>
</dbReference>
<evidence type="ECO:0000256" key="2">
    <source>
        <dbReference type="SAM" id="Phobius"/>
    </source>
</evidence>
<feature type="domain" description="DUF8094" evidence="3">
    <location>
        <begin position="290"/>
        <end position="582"/>
    </location>
</feature>
<sequence length="598" mass="64455">MRFVWAVVAFLAAAALVGAGVMQLNSLRAAETTTSEIEVPDTELPYTVVDADVLKVYPGQQGIEISGAGDEEIFVAYGRTSDMTSWLSDAAYNHVTFGGVSSEETGEPVVTADVIEPTNEFEDTGERVWWNPRAADVWIEEITAEGELVRDFTLPQGMSILISTNGNAPAPSDISVTWTTSEETAPWAGPLIVLGCVVLLIGLFFWIAGFVHMRRRRGPRRKGSKLPKTEPIEKAPSGRASRRRAFVALPSVIVAGAMLASCSPAAWPEFDEEPTPTPTAEPEESVDAETPAVTEAQAERIVADVSQVMKDANDNADAEMASKRLTGAALSARETAYDIAKDVDDWKLPPVVPDGPVSVLLPQANDGWPRSALMVVGDAESETAPTILMTTQRSPWENYKVSYMAAIPASTALPELAPSWLGAALVPPDSSFLQVAPDELADAYADTLENGEDSDYADVFDLETDPFRQALNDKRDSTRENFNETAEGTAKIRFGQRAGGSDPLALATFNSGAIVAVTLTDMETVWPTEEDGIIKDLNPEIQHFVGEEETSTGVRTAYDNVLFFSVPAKASDEPIRVLGYSDTLSGSELLPEEEDEGE</sequence>
<reference evidence="4" key="2">
    <citation type="submission" date="2020-09" db="EMBL/GenBank/DDBJ databases">
        <authorList>
            <person name="Sun Q."/>
            <person name="Zhou Y."/>
        </authorList>
    </citation>
    <scope>NUCLEOTIDE SEQUENCE</scope>
    <source>
        <strain evidence="4">CGMCC 1.15152</strain>
    </source>
</reference>
<keyword evidence="5" id="KW-1185">Reference proteome</keyword>
<keyword evidence="2" id="KW-0472">Membrane</keyword>
<feature type="region of interest" description="Disordered" evidence="1">
    <location>
        <begin position="218"/>
        <end position="239"/>
    </location>
</feature>
<reference evidence="4" key="1">
    <citation type="journal article" date="2014" name="Int. J. Syst. Evol. Microbiol.">
        <title>Complete genome sequence of Corynebacterium casei LMG S-19264T (=DSM 44701T), isolated from a smear-ripened cheese.</title>
        <authorList>
            <consortium name="US DOE Joint Genome Institute (JGI-PGF)"/>
            <person name="Walter F."/>
            <person name="Albersmeier A."/>
            <person name="Kalinowski J."/>
            <person name="Ruckert C."/>
        </authorList>
    </citation>
    <scope>NUCLEOTIDE SEQUENCE</scope>
    <source>
        <strain evidence="4">CGMCC 1.15152</strain>
    </source>
</reference>
<feature type="region of interest" description="Disordered" evidence="1">
    <location>
        <begin position="267"/>
        <end position="292"/>
    </location>
</feature>
<keyword evidence="2" id="KW-0812">Transmembrane</keyword>